<feature type="transmembrane region" description="Helical" evidence="2">
    <location>
        <begin position="120"/>
        <end position="148"/>
    </location>
</feature>
<evidence type="ECO:0000313" key="5">
    <source>
        <dbReference type="Proteomes" id="UP000308528"/>
    </source>
</evidence>
<dbReference type="InterPro" id="IPR011990">
    <property type="entry name" value="TPR-like_helical_dom_sf"/>
</dbReference>
<keyword evidence="2" id="KW-0812">Transmembrane</keyword>
<gene>
    <name evidence="4" type="ORF">E4021_05110</name>
</gene>
<sequence>MVRMTILLLVALAQSVVAQTDYTLRAAQAELESGDYRRAVEILDSLEPGGIVSPEFYLALGNARFETGQTGKAILAYERGLRLRPGNLDLNNNLRYVREEAGITAPELPEFALLRWWRLFGAWLGMTGAYLAAVSCWWLAVAGVIWWYLHRREMEEKRRFALLPTALLLALLSGGFFLLAESRYAALHQSDEAILVTDATLRVSPTLDGSVEAELGQGHKLYIVDHVNSFVKVQLPNGRQGYVAVTDIEVI</sequence>
<dbReference type="SMART" id="SM00028">
    <property type="entry name" value="TPR"/>
    <property type="match status" value="1"/>
</dbReference>
<accession>A0A4S4NRX5</accession>
<evidence type="ECO:0000313" key="4">
    <source>
        <dbReference type="EMBL" id="THH41967.1"/>
    </source>
</evidence>
<keyword evidence="2" id="KW-1133">Transmembrane helix</keyword>
<evidence type="ECO:0000256" key="3">
    <source>
        <dbReference type="SAM" id="SignalP"/>
    </source>
</evidence>
<dbReference type="PROSITE" id="PS50005">
    <property type="entry name" value="TPR"/>
    <property type="match status" value="1"/>
</dbReference>
<keyword evidence="1" id="KW-0802">TPR repeat</keyword>
<feature type="signal peptide" evidence="3">
    <location>
        <begin position="1"/>
        <end position="18"/>
    </location>
</feature>
<comment type="caution">
    <text evidence="4">The sequence shown here is derived from an EMBL/GenBank/DDBJ whole genome shotgun (WGS) entry which is preliminary data.</text>
</comment>
<dbReference type="SUPFAM" id="SSF48452">
    <property type="entry name" value="TPR-like"/>
    <property type="match status" value="1"/>
</dbReference>
<dbReference type="Gene3D" id="2.30.30.40">
    <property type="entry name" value="SH3 Domains"/>
    <property type="match status" value="1"/>
</dbReference>
<proteinExistence type="predicted"/>
<evidence type="ECO:0008006" key="6">
    <source>
        <dbReference type="Google" id="ProtNLM"/>
    </source>
</evidence>
<dbReference type="InterPro" id="IPR019734">
    <property type="entry name" value="TPR_rpt"/>
</dbReference>
<feature type="chain" id="PRO_5020746486" description="Tetratricopeptide repeat protein" evidence="3">
    <location>
        <begin position="19"/>
        <end position="251"/>
    </location>
</feature>
<evidence type="ECO:0000256" key="2">
    <source>
        <dbReference type="SAM" id="Phobius"/>
    </source>
</evidence>
<keyword evidence="3" id="KW-0732">Signal</keyword>
<dbReference type="OrthoDB" id="9776208at2"/>
<dbReference type="EMBL" id="SRSF01000001">
    <property type="protein sequence ID" value="THH41967.1"/>
    <property type="molecule type" value="Genomic_DNA"/>
</dbReference>
<keyword evidence="5" id="KW-1185">Reference proteome</keyword>
<dbReference type="RefSeq" id="WP_136456975.1">
    <property type="nucleotide sequence ID" value="NZ_SRSF01000001.1"/>
</dbReference>
<dbReference type="AlphaFoldDB" id="A0A4S4NRX5"/>
<feature type="repeat" description="TPR" evidence="1">
    <location>
        <begin position="54"/>
        <end position="87"/>
    </location>
</feature>
<name>A0A4S4NRX5_9BACT</name>
<protein>
    <recommendedName>
        <fullName evidence="6">Tetratricopeptide repeat protein</fullName>
    </recommendedName>
</protein>
<dbReference type="Gene3D" id="1.25.40.10">
    <property type="entry name" value="Tetratricopeptide repeat domain"/>
    <property type="match status" value="1"/>
</dbReference>
<feature type="transmembrane region" description="Helical" evidence="2">
    <location>
        <begin position="160"/>
        <end position="180"/>
    </location>
</feature>
<reference evidence="4 5" key="1">
    <citation type="submission" date="2019-04" db="EMBL/GenBank/DDBJ databases">
        <title>Lewinella litorea sp. nov., isolated from a marine sand.</title>
        <authorList>
            <person name="Yoon J.-H."/>
        </authorList>
    </citation>
    <scope>NUCLEOTIDE SEQUENCE [LARGE SCALE GENOMIC DNA]</scope>
    <source>
        <strain evidence="4 5">HSMS-39</strain>
    </source>
</reference>
<organism evidence="4 5">
    <name type="scientific">Neolewinella litorea</name>
    <dbReference type="NCBI Taxonomy" id="2562452"/>
    <lineage>
        <taxon>Bacteria</taxon>
        <taxon>Pseudomonadati</taxon>
        <taxon>Bacteroidota</taxon>
        <taxon>Saprospiria</taxon>
        <taxon>Saprospirales</taxon>
        <taxon>Lewinellaceae</taxon>
        <taxon>Neolewinella</taxon>
    </lineage>
</organism>
<dbReference type="Proteomes" id="UP000308528">
    <property type="component" value="Unassembled WGS sequence"/>
</dbReference>
<keyword evidence="2" id="KW-0472">Membrane</keyword>
<evidence type="ECO:0000256" key="1">
    <source>
        <dbReference type="PROSITE-ProRule" id="PRU00339"/>
    </source>
</evidence>